<dbReference type="RefSeq" id="WP_146438039.1">
    <property type="nucleotide sequence ID" value="NZ_SJPL01000001.1"/>
</dbReference>
<sequence>MSRSSSNTTRNLLAASTMRRGLGWATATSAKALDRLGMRTVWTQRQRRRWVSLASTVLIALVYAAFHREVVASLGDARWLSGFTLAACLGVLVMIGMRRRIPVLPLGNVGTWTQVHIYTGLFAALVYVTHVPVLVGDGWLEGTLSVAFLATSLSGFYGLYASRTVPRRISRVGEEIRFDQYGWHRSQLHDAATRVISELGDGDAARIVKRIFDDKVQPYLARPLCLSQRLYPTPRIRQKLLADLNHQRRYLDEASALAVDQMMGLVRRRDQVDFQYALQWRLRIWVAAHATLSIVLVVLATVHVVIAIGITG</sequence>
<proteinExistence type="predicted"/>
<keyword evidence="1" id="KW-0812">Transmembrane</keyword>
<protein>
    <recommendedName>
        <fullName evidence="4">Ferric reductase like transmembrane component</fullName>
    </recommendedName>
</protein>
<name>A0A5C5Y0X5_9PLAN</name>
<evidence type="ECO:0000256" key="1">
    <source>
        <dbReference type="SAM" id="Phobius"/>
    </source>
</evidence>
<dbReference type="OrthoDB" id="8480418at2"/>
<keyword evidence="1" id="KW-0472">Membrane</keyword>
<evidence type="ECO:0000313" key="3">
    <source>
        <dbReference type="Proteomes" id="UP000317238"/>
    </source>
</evidence>
<comment type="caution">
    <text evidence="2">The sequence shown here is derived from an EMBL/GenBank/DDBJ whole genome shotgun (WGS) entry which is preliminary data.</text>
</comment>
<reference evidence="2 3" key="1">
    <citation type="submission" date="2019-02" db="EMBL/GenBank/DDBJ databases">
        <title>Deep-cultivation of Planctomycetes and their phenomic and genomic characterization uncovers novel biology.</title>
        <authorList>
            <person name="Wiegand S."/>
            <person name="Jogler M."/>
            <person name="Boedeker C."/>
            <person name="Pinto D."/>
            <person name="Vollmers J."/>
            <person name="Rivas-Marin E."/>
            <person name="Kohn T."/>
            <person name="Peeters S.H."/>
            <person name="Heuer A."/>
            <person name="Rast P."/>
            <person name="Oberbeckmann S."/>
            <person name="Bunk B."/>
            <person name="Jeske O."/>
            <person name="Meyerdierks A."/>
            <person name="Storesund J.E."/>
            <person name="Kallscheuer N."/>
            <person name="Luecker S."/>
            <person name="Lage O.M."/>
            <person name="Pohl T."/>
            <person name="Merkel B.J."/>
            <person name="Hornburger P."/>
            <person name="Mueller R.-W."/>
            <person name="Bruemmer F."/>
            <person name="Labrenz M."/>
            <person name="Spormann A.M."/>
            <person name="Op Den Camp H."/>
            <person name="Overmann J."/>
            <person name="Amann R."/>
            <person name="Jetten M.S.M."/>
            <person name="Mascher T."/>
            <person name="Medema M.H."/>
            <person name="Devos D.P."/>
            <person name="Kaster A.-K."/>
            <person name="Ovreas L."/>
            <person name="Rohde M."/>
            <person name="Galperin M.Y."/>
            <person name="Jogler C."/>
        </authorList>
    </citation>
    <scope>NUCLEOTIDE SEQUENCE [LARGE SCALE GENOMIC DNA]</scope>
    <source>
        <strain evidence="2 3">Pan14r</strain>
    </source>
</reference>
<dbReference type="EMBL" id="SJPL01000001">
    <property type="protein sequence ID" value="TWT67935.1"/>
    <property type="molecule type" value="Genomic_DNA"/>
</dbReference>
<feature type="transmembrane region" description="Helical" evidence="1">
    <location>
        <begin position="284"/>
        <end position="310"/>
    </location>
</feature>
<feature type="transmembrane region" description="Helical" evidence="1">
    <location>
        <begin position="142"/>
        <end position="161"/>
    </location>
</feature>
<keyword evidence="3" id="KW-1185">Reference proteome</keyword>
<organism evidence="2 3">
    <name type="scientific">Crateriforma conspicua</name>
    <dbReference type="NCBI Taxonomy" id="2527996"/>
    <lineage>
        <taxon>Bacteria</taxon>
        <taxon>Pseudomonadati</taxon>
        <taxon>Planctomycetota</taxon>
        <taxon>Planctomycetia</taxon>
        <taxon>Planctomycetales</taxon>
        <taxon>Planctomycetaceae</taxon>
        <taxon>Crateriforma</taxon>
    </lineage>
</organism>
<gene>
    <name evidence="2" type="ORF">Pan14r_01730</name>
</gene>
<feature type="transmembrane region" description="Helical" evidence="1">
    <location>
        <begin position="49"/>
        <end position="66"/>
    </location>
</feature>
<dbReference type="AlphaFoldDB" id="A0A5C5Y0X5"/>
<feature type="transmembrane region" description="Helical" evidence="1">
    <location>
        <begin position="109"/>
        <end position="130"/>
    </location>
</feature>
<keyword evidence="1" id="KW-1133">Transmembrane helix</keyword>
<evidence type="ECO:0008006" key="4">
    <source>
        <dbReference type="Google" id="ProtNLM"/>
    </source>
</evidence>
<evidence type="ECO:0000313" key="2">
    <source>
        <dbReference type="EMBL" id="TWT67935.1"/>
    </source>
</evidence>
<feature type="transmembrane region" description="Helical" evidence="1">
    <location>
        <begin position="78"/>
        <end position="97"/>
    </location>
</feature>
<dbReference type="Proteomes" id="UP000317238">
    <property type="component" value="Unassembled WGS sequence"/>
</dbReference>
<accession>A0A5C5Y0X5</accession>